<dbReference type="GO" id="GO:0005829">
    <property type="term" value="C:cytosol"/>
    <property type="evidence" value="ECO:0007669"/>
    <property type="project" value="TreeGrafter"/>
</dbReference>
<keyword evidence="7 8" id="KW-0694">RNA-binding</keyword>
<name>A0A1G5VXY4_9FIRM</name>
<dbReference type="InterPro" id="IPR013223">
    <property type="entry name" value="RNase_B_OB_dom"/>
</dbReference>
<dbReference type="InterPro" id="IPR012340">
    <property type="entry name" value="NA-bd_OB-fold"/>
</dbReference>
<evidence type="ECO:0000256" key="3">
    <source>
        <dbReference type="ARBA" id="ARBA00022490"/>
    </source>
</evidence>
<protein>
    <recommendedName>
        <fullName evidence="8">Ribonuclease R</fullName>
        <shortName evidence="8">RNase R</shortName>
        <ecNumber evidence="8">3.1.13.1</ecNumber>
    </recommendedName>
</protein>
<dbReference type="NCBIfam" id="TIGR00358">
    <property type="entry name" value="3_prime_RNase"/>
    <property type="match status" value="1"/>
</dbReference>
<dbReference type="EMBL" id="FMXA01000011">
    <property type="protein sequence ID" value="SDA50729.1"/>
    <property type="molecule type" value="Genomic_DNA"/>
</dbReference>
<dbReference type="PANTHER" id="PTHR23355">
    <property type="entry name" value="RIBONUCLEASE"/>
    <property type="match status" value="1"/>
</dbReference>
<accession>A0A1G5VXY4</accession>
<dbReference type="RefSeq" id="WP_091364464.1">
    <property type="nucleotide sequence ID" value="NZ_FMXA01000011.1"/>
</dbReference>
<dbReference type="Gene3D" id="2.40.50.140">
    <property type="entry name" value="Nucleic acid-binding proteins"/>
    <property type="match status" value="2"/>
</dbReference>
<dbReference type="SMART" id="SM00316">
    <property type="entry name" value="S1"/>
    <property type="match status" value="1"/>
</dbReference>
<gene>
    <name evidence="8" type="primary">rnr</name>
    <name evidence="11" type="ORF">SAMN02910343_00981</name>
</gene>
<dbReference type="InterPro" id="IPR011805">
    <property type="entry name" value="RNase_R"/>
</dbReference>
<feature type="compositionally biased region" description="Basic residues" evidence="9">
    <location>
        <begin position="657"/>
        <end position="689"/>
    </location>
</feature>
<keyword evidence="4 8" id="KW-0540">Nuclease</keyword>
<evidence type="ECO:0000256" key="8">
    <source>
        <dbReference type="HAMAP-Rule" id="MF_01895"/>
    </source>
</evidence>
<feature type="domain" description="S1 motif" evidence="10">
    <location>
        <begin position="565"/>
        <end position="645"/>
    </location>
</feature>
<evidence type="ECO:0000256" key="6">
    <source>
        <dbReference type="ARBA" id="ARBA00022839"/>
    </source>
</evidence>
<dbReference type="HAMAP" id="MF_01895">
    <property type="entry name" value="RNase_R"/>
    <property type="match status" value="1"/>
</dbReference>
<evidence type="ECO:0000256" key="9">
    <source>
        <dbReference type="SAM" id="MobiDB-lite"/>
    </source>
</evidence>
<dbReference type="Proteomes" id="UP000199689">
    <property type="component" value="Unassembled WGS sequence"/>
</dbReference>
<dbReference type="AlphaFoldDB" id="A0A1G5VXY4"/>
<dbReference type="InterPro" id="IPR040476">
    <property type="entry name" value="CSD2"/>
</dbReference>
<keyword evidence="6 8" id="KW-0269">Exonuclease</keyword>
<dbReference type="STRING" id="209880.SAMN02910343_00981"/>
<dbReference type="Pfam" id="PF08206">
    <property type="entry name" value="OB_RNB"/>
    <property type="match status" value="1"/>
</dbReference>
<dbReference type="Pfam" id="PF00575">
    <property type="entry name" value="S1"/>
    <property type="match status" value="1"/>
</dbReference>
<evidence type="ECO:0000256" key="5">
    <source>
        <dbReference type="ARBA" id="ARBA00022801"/>
    </source>
</evidence>
<proteinExistence type="inferred from homology"/>
<dbReference type="CDD" id="cd04471">
    <property type="entry name" value="S1_RNase_R"/>
    <property type="match status" value="1"/>
</dbReference>
<dbReference type="SUPFAM" id="SSF50249">
    <property type="entry name" value="Nucleic acid-binding proteins"/>
    <property type="match status" value="4"/>
</dbReference>
<evidence type="ECO:0000259" key="10">
    <source>
        <dbReference type="PROSITE" id="PS50126"/>
    </source>
</evidence>
<dbReference type="InterPro" id="IPR003029">
    <property type="entry name" value="S1_domain"/>
</dbReference>
<dbReference type="PROSITE" id="PS50126">
    <property type="entry name" value="S1"/>
    <property type="match status" value="1"/>
</dbReference>
<dbReference type="NCBIfam" id="TIGR02063">
    <property type="entry name" value="RNase_R"/>
    <property type="match status" value="1"/>
</dbReference>
<dbReference type="OrthoDB" id="9764149at2"/>
<dbReference type="GeneID" id="87756009"/>
<dbReference type="EC" id="3.1.13.1" evidence="8"/>
<keyword evidence="12" id="KW-1185">Reference proteome</keyword>
<keyword evidence="5 8" id="KW-0378">Hydrolase</keyword>
<comment type="similarity">
    <text evidence="8">Belongs to the RNR ribonuclease family. RNase R subfamily.</text>
</comment>
<dbReference type="Pfam" id="PF17876">
    <property type="entry name" value="CSD2"/>
    <property type="match status" value="1"/>
</dbReference>
<dbReference type="GO" id="GO:0006402">
    <property type="term" value="P:mRNA catabolic process"/>
    <property type="evidence" value="ECO:0007669"/>
    <property type="project" value="TreeGrafter"/>
</dbReference>
<dbReference type="PANTHER" id="PTHR23355:SF9">
    <property type="entry name" value="DIS3-LIKE EXONUCLEASE 2"/>
    <property type="match status" value="1"/>
</dbReference>
<comment type="function">
    <text evidence="8">3'-5' exoribonuclease that releases 5'-nucleoside monophosphates and is involved in maturation of structured RNAs.</text>
</comment>
<dbReference type="GO" id="GO:0003723">
    <property type="term" value="F:RNA binding"/>
    <property type="evidence" value="ECO:0007669"/>
    <property type="project" value="UniProtKB-UniRule"/>
</dbReference>
<evidence type="ECO:0000256" key="2">
    <source>
        <dbReference type="ARBA" id="ARBA00004496"/>
    </source>
</evidence>
<dbReference type="InterPro" id="IPR004476">
    <property type="entry name" value="RNase_II/RNase_R"/>
</dbReference>
<dbReference type="InterPro" id="IPR001900">
    <property type="entry name" value="RNase_II/R"/>
</dbReference>
<evidence type="ECO:0000256" key="4">
    <source>
        <dbReference type="ARBA" id="ARBA00022722"/>
    </source>
</evidence>
<evidence type="ECO:0000313" key="12">
    <source>
        <dbReference type="Proteomes" id="UP000199689"/>
    </source>
</evidence>
<comment type="catalytic activity">
    <reaction evidence="1 8">
        <text>Exonucleolytic cleavage in the 3'- to 5'-direction to yield nucleoside 5'-phosphates.</text>
        <dbReference type="EC" id="3.1.13.1"/>
    </reaction>
</comment>
<dbReference type="GO" id="GO:0008859">
    <property type="term" value="F:exoribonuclease II activity"/>
    <property type="evidence" value="ECO:0007669"/>
    <property type="project" value="UniProtKB-UniRule"/>
</dbReference>
<feature type="region of interest" description="Disordered" evidence="9">
    <location>
        <begin position="651"/>
        <end position="689"/>
    </location>
</feature>
<reference evidence="11 12" key="1">
    <citation type="submission" date="2016-10" db="EMBL/GenBank/DDBJ databases">
        <authorList>
            <person name="de Groot N.N."/>
        </authorList>
    </citation>
    <scope>NUCLEOTIDE SEQUENCE [LARGE SCALE GENOMIC DNA]</scope>
    <source>
        <strain evidence="11 12">DSM 15230</strain>
    </source>
</reference>
<keyword evidence="3 8" id="KW-0963">Cytoplasm</keyword>
<evidence type="ECO:0000256" key="7">
    <source>
        <dbReference type="ARBA" id="ARBA00022884"/>
    </source>
</evidence>
<dbReference type="SMART" id="SM00955">
    <property type="entry name" value="RNB"/>
    <property type="match status" value="1"/>
</dbReference>
<dbReference type="PROSITE" id="PS01175">
    <property type="entry name" value="RIBONUCLEASE_II"/>
    <property type="match status" value="1"/>
</dbReference>
<evidence type="ECO:0000313" key="11">
    <source>
        <dbReference type="EMBL" id="SDA50729.1"/>
    </source>
</evidence>
<dbReference type="InterPro" id="IPR050180">
    <property type="entry name" value="RNR_Ribonuclease"/>
</dbReference>
<comment type="subcellular location">
    <subcellularLocation>
        <location evidence="2 8">Cytoplasm</location>
    </subcellularLocation>
</comment>
<organism evidence="11 12">
    <name type="scientific">Allisonella histaminiformans</name>
    <dbReference type="NCBI Taxonomy" id="209880"/>
    <lineage>
        <taxon>Bacteria</taxon>
        <taxon>Bacillati</taxon>
        <taxon>Bacillota</taxon>
        <taxon>Negativicutes</taxon>
        <taxon>Veillonellales</taxon>
        <taxon>Veillonellaceae</taxon>
        <taxon>Allisonella</taxon>
    </lineage>
</organism>
<evidence type="ECO:0000256" key="1">
    <source>
        <dbReference type="ARBA" id="ARBA00001849"/>
    </source>
</evidence>
<sequence length="689" mass="77813">MEEQKKLTYRPGTIVEGVYRAYSEYFGFVLTDEEHEDIYVSSKDAGSAVNGDTVEVETMISKTGRHSTEGRIINVLERANKTVVGTYEMTKDGGDVLPLDEKINMLVEIPMGEEMGAVTGARVVVEVTKWPGRWTNAEGRVTEILGYKGDKGLDIDIIVAEHKIPHVFSQKVMNEAQHLSRDIHPEPEIMDFRNQHLVTIDGADSKDLDDAVYCEKRPNGHYMLGVHIADVSRYVKPGSPLDEEAYRRGNSVYLADRVIPMLPFELSNDLCSLNHDEDRYAMSCIMDVGPDGKVTTEKITPSIIRVKRRCNYEEINKAFDEGIAPDDLKALLPMLKDLDDCARLLRQERHNRGALEFDFPEYKVILDEDGKPIRIVKRNRGEAERMIEDAMIAANEAVARFLTRDGFTSIYRVHDHPNAEKLEALKHLAAIIGYPLHLPEEVQPRDLQQLLEKVKGSEVEQVIEVMTLRSLATACYSTDNVGHFGIASTCYTHFTSPIRRYSDLLVHRLIRQQLGRKLTKQAEEKQAAFLMKASEHISLTEQNAVDAERETTSLKMTEYMEPFVGEPFDAHVTGVTKFGLFVGLDNGVEGLIHVSTMEDDEYLYNEETMTLTGRFNGKQYSLGMPVRVTLVRADKDKQEVDFIMGEIHSPLNLEKRRPGHGGRRNGNRGHGNGRSHNKGAKGKGRRNRK</sequence>
<dbReference type="InterPro" id="IPR022966">
    <property type="entry name" value="RNase_II/R_CS"/>
</dbReference>
<dbReference type="Pfam" id="PF00773">
    <property type="entry name" value="RNB"/>
    <property type="match status" value="1"/>
</dbReference>